<feature type="region of interest" description="Disordered" evidence="5">
    <location>
        <begin position="360"/>
        <end position="412"/>
    </location>
</feature>
<dbReference type="Proteomes" id="UP000192927">
    <property type="component" value="Unassembled WGS sequence"/>
</dbReference>
<dbReference type="SMART" id="SM00271">
    <property type="entry name" value="DnaJ"/>
    <property type="match status" value="1"/>
</dbReference>
<dbReference type="PROSITE" id="PS50076">
    <property type="entry name" value="DNAJ_2"/>
    <property type="match status" value="1"/>
</dbReference>
<dbReference type="GO" id="GO:0008270">
    <property type="term" value="F:zinc ion binding"/>
    <property type="evidence" value="ECO:0007669"/>
    <property type="project" value="UniProtKB-KW"/>
</dbReference>
<name>A0A1W5D2A3_9LECA</name>
<dbReference type="SMART" id="SM00355">
    <property type="entry name" value="ZnF_C2H2"/>
    <property type="match status" value="2"/>
</dbReference>
<dbReference type="GO" id="GO:0005737">
    <property type="term" value="C:cytoplasm"/>
    <property type="evidence" value="ECO:0007669"/>
    <property type="project" value="TreeGrafter"/>
</dbReference>
<evidence type="ECO:0000256" key="5">
    <source>
        <dbReference type="SAM" id="MobiDB-lite"/>
    </source>
</evidence>
<dbReference type="InterPro" id="IPR018253">
    <property type="entry name" value="DnaJ_domain_CS"/>
</dbReference>
<dbReference type="Pfam" id="PF21884">
    <property type="entry name" value="ZUO1-like_ZHD"/>
    <property type="match status" value="1"/>
</dbReference>
<sequence length="567" mass="64161">MGANQSSHTDAGGGNSWWATRGTGEMKTCYYELLGVERQASDDEIKKAYRRKALELHPDRNYGNVEETTERFAEIQSAYEILSDPQERTWYDSHRDAILRDDGETSMGHFENNVRVTTADDLMQMFTRFNGHMDFSDSPSGFYTSLRNTFEILAKEEEIACEWAGIDSTEYPSFGHADDSYEDVVRPFYTVWNGFTSSKTFSWKDVYRYGEAPDRRVRRMMEKENKRFRDEAIREFNDAVRSLVAFVKKRDPRFKPNLQSEAERQKTLRDAAAAQAARSRAANQVKLDGHALAEWQQVRETAEEYSSEEEEEMEEHFECIVCNKTFKSEKQYEAHERSKKHTKAVQQLRRTMQMEDKALKQHTIPSSNVAVSRNTDDATDSEHDSDARTPIFRNTDRTQYGPGGNNGAGQPRNEMETVLTAGTDDVPLEAGTGRGAFTTDESSQDDDEYASREEVEERILGQELATTPAPGSLNREVVMDNLSEELASQSVKEDRDTVSQTKVGKAKEKRARRAAQTSAAAGSDAEFRCAACQAGFPSKTRLFNHINDFGHAQPVPGFAKGGKGKKR</sequence>
<feature type="compositionally biased region" description="Basic and acidic residues" evidence="5">
    <location>
        <begin position="374"/>
        <end position="387"/>
    </location>
</feature>
<organism evidence="8 9">
    <name type="scientific">Lasallia pustulata</name>
    <dbReference type="NCBI Taxonomy" id="136370"/>
    <lineage>
        <taxon>Eukaryota</taxon>
        <taxon>Fungi</taxon>
        <taxon>Dikarya</taxon>
        <taxon>Ascomycota</taxon>
        <taxon>Pezizomycotina</taxon>
        <taxon>Lecanoromycetes</taxon>
        <taxon>OSLEUM clade</taxon>
        <taxon>Umbilicariomycetidae</taxon>
        <taxon>Umbilicariales</taxon>
        <taxon>Umbilicariaceae</taxon>
        <taxon>Lasallia</taxon>
    </lineage>
</organism>
<evidence type="ECO:0000256" key="1">
    <source>
        <dbReference type="ARBA" id="ARBA00022723"/>
    </source>
</evidence>
<evidence type="ECO:0000313" key="9">
    <source>
        <dbReference type="Proteomes" id="UP000192927"/>
    </source>
</evidence>
<feature type="compositionally biased region" description="Polar residues" evidence="5">
    <location>
        <begin position="363"/>
        <end position="373"/>
    </location>
</feature>
<protein>
    <submittedName>
        <fullName evidence="8">C2h2 finger domain-containing protein</fullName>
    </submittedName>
</protein>
<dbReference type="CDD" id="cd06257">
    <property type="entry name" value="DnaJ"/>
    <property type="match status" value="1"/>
</dbReference>
<evidence type="ECO:0000256" key="2">
    <source>
        <dbReference type="ARBA" id="ARBA00022771"/>
    </source>
</evidence>
<dbReference type="InterPro" id="IPR013087">
    <property type="entry name" value="Znf_C2H2_type"/>
</dbReference>
<dbReference type="InterPro" id="IPR054076">
    <property type="entry name" value="ZUO1-like_ZHD"/>
</dbReference>
<dbReference type="GO" id="GO:0003676">
    <property type="term" value="F:nucleic acid binding"/>
    <property type="evidence" value="ECO:0007669"/>
    <property type="project" value="InterPro"/>
</dbReference>
<proteinExistence type="predicted"/>
<evidence type="ECO:0000259" key="7">
    <source>
        <dbReference type="PROSITE" id="PS50157"/>
    </source>
</evidence>
<dbReference type="PROSITE" id="PS00636">
    <property type="entry name" value="DNAJ_1"/>
    <property type="match status" value="1"/>
</dbReference>
<dbReference type="InterPro" id="IPR051964">
    <property type="entry name" value="Chaperone_stress_response"/>
</dbReference>
<evidence type="ECO:0000259" key="6">
    <source>
        <dbReference type="PROSITE" id="PS50076"/>
    </source>
</evidence>
<dbReference type="InterPro" id="IPR003604">
    <property type="entry name" value="Matrin/U1-like-C_Znf_C2H2"/>
</dbReference>
<feature type="region of interest" description="Disordered" evidence="5">
    <location>
        <begin position="486"/>
        <end position="507"/>
    </location>
</feature>
<dbReference type="InterPro" id="IPR036869">
    <property type="entry name" value="J_dom_sf"/>
</dbReference>
<feature type="domain" description="J" evidence="6">
    <location>
        <begin position="29"/>
        <end position="95"/>
    </location>
</feature>
<evidence type="ECO:0000313" key="8">
    <source>
        <dbReference type="EMBL" id="SLM37155.1"/>
    </source>
</evidence>
<dbReference type="FunFam" id="1.10.287.110:FF:000046">
    <property type="entry name" value="dnaJ homolog subfamily C member 21"/>
    <property type="match status" value="1"/>
</dbReference>
<keyword evidence="9" id="KW-1185">Reference proteome</keyword>
<keyword evidence="1" id="KW-0479">Metal-binding</keyword>
<dbReference type="SMART" id="SM00451">
    <property type="entry name" value="ZnF_U1"/>
    <property type="match status" value="1"/>
</dbReference>
<keyword evidence="3" id="KW-0862">Zinc</keyword>
<dbReference type="InterPro" id="IPR036236">
    <property type="entry name" value="Znf_C2H2_sf"/>
</dbReference>
<dbReference type="Pfam" id="PF12171">
    <property type="entry name" value="zf-C2H2_jaz"/>
    <property type="match status" value="1"/>
</dbReference>
<dbReference type="PRINTS" id="PR00625">
    <property type="entry name" value="JDOMAIN"/>
</dbReference>
<dbReference type="InterPro" id="IPR001623">
    <property type="entry name" value="DnaJ_domain"/>
</dbReference>
<dbReference type="Pfam" id="PF00226">
    <property type="entry name" value="DnaJ"/>
    <property type="match status" value="1"/>
</dbReference>
<dbReference type="Gene3D" id="3.30.160.60">
    <property type="entry name" value="Classic Zinc Finger"/>
    <property type="match status" value="1"/>
</dbReference>
<dbReference type="PANTHER" id="PTHR44029:SF1">
    <property type="entry name" value="DNAJ HOMOLOG SUBFAMILY C MEMBER 21"/>
    <property type="match status" value="1"/>
</dbReference>
<dbReference type="PANTHER" id="PTHR44029">
    <property type="entry name" value="DNAJ HOMOLOG SUBFAMILY C MEMBER 21"/>
    <property type="match status" value="1"/>
</dbReference>
<feature type="domain" description="C2H2-type" evidence="7">
    <location>
        <begin position="527"/>
        <end position="556"/>
    </location>
</feature>
<feature type="region of interest" description="Disordered" evidence="5">
    <location>
        <begin position="424"/>
        <end position="451"/>
    </location>
</feature>
<dbReference type="SUPFAM" id="SSF46565">
    <property type="entry name" value="Chaperone J-domain"/>
    <property type="match status" value="1"/>
</dbReference>
<dbReference type="EMBL" id="FWEW01001418">
    <property type="protein sequence ID" value="SLM37155.1"/>
    <property type="molecule type" value="Genomic_DNA"/>
</dbReference>
<evidence type="ECO:0000256" key="4">
    <source>
        <dbReference type="PROSITE-ProRule" id="PRU00042"/>
    </source>
</evidence>
<dbReference type="InterPro" id="IPR022755">
    <property type="entry name" value="Znf_C2H2_jaz"/>
</dbReference>
<evidence type="ECO:0000256" key="3">
    <source>
        <dbReference type="ARBA" id="ARBA00022833"/>
    </source>
</evidence>
<dbReference type="PROSITE" id="PS50157">
    <property type="entry name" value="ZINC_FINGER_C2H2_2"/>
    <property type="match status" value="2"/>
</dbReference>
<dbReference type="Gene3D" id="1.10.287.110">
    <property type="entry name" value="DnaJ domain"/>
    <property type="match status" value="1"/>
</dbReference>
<dbReference type="SUPFAM" id="SSF57667">
    <property type="entry name" value="beta-beta-alpha zinc fingers"/>
    <property type="match status" value="1"/>
</dbReference>
<keyword evidence="2 4" id="KW-0863">Zinc-finger</keyword>
<dbReference type="AlphaFoldDB" id="A0A1W5D2A3"/>
<feature type="domain" description="C2H2-type" evidence="7">
    <location>
        <begin position="317"/>
        <end position="346"/>
    </location>
</feature>
<reference evidence="9" key="1">
    <citation type="submission" date="2017-03" db="EMBL/GenBank/DDBJ databases">
        <authorList>
            <person name="Sharma R."/>
            <person name="Thines M."/>
        </authorList>
    </citation>
    <scope>NUCLEOTIDE SEQUENCE [LARGE SCALE GENOMIC DNA]</scope>
</reference>
<dbReference type="PROSITE" id="PS00028">
    <property type="entry name" value="ZINC_FINGER_C2H2_1"/>
    <property type="match status" value="2"/>
</dbReference>
<accession>A0A1W5D2A3</accession>